<dbReference type="Proteomes" id="UP000184233">
    <property type="component" value="Unassembled WGS sequence"/>
</dbReference>
<comment type="caution">
    <text evidence="2">The sequence shown here is derived from an EMBL/GenBank/DDBJ whole genome shotgun (WGS) entry which is preliminary data.</text>
</comment>
<keyword evidence="1" id="KW-0732">Signal</keyword>
<name>A0A1M3L2B0_9BACT</name>
<gene>
    <name evidence="2" type="ORF">BGO89_02845</name>
</gene>
<dbReference type="STRING" id="1895771.BGO89_02845"/>
<dbReference type="EMBL" id="MKVH01000013">
    <property type="protein sequence ID" value="OJX59369.1"/>
    <property type="molecule type" value="Genomic_DNA"/>
</dbReference>
<organism evidence="2 3">
    <name type="scientific">Candidatus Kapaibacterium thiocyanatum</name>
    <dbReference type="NCBI Taxonomy" id="1895771"/>
    <lineage>
        <taxon>Bacteria</taxon>
        <taxon>Pseudomonadati</taxon>
        <taxon>Candidatus Kapaibacteriota</taxon>
        <taxon>Candidatus Kapaibacteriia</taxon>
        <taxon>Candidatus Kapaibacteriales</taxon>
        <taxon>Candidatus Kapaibacteriaceae</taxon>
        <taxon>Candidatus Kapaibacterium</taxon>
    </lineage>
</organism>
<sequence>MAGCCILLLGLAWNVSAHARTTDSLVTMRGTILDAGSGEELRFVTIRVDGMRLGTVSSKGGAFLLRIPSGADSVTLTYSLIGYRTQQVRLPLENARLTVRLTEEPLRAREVVVVAEDPAVRIMRKVLARKAAQNDTIRRYTYLLYSKFVAVTDTATASRSSGRGDTTVFSILESFSKGYVERPGRSFNEIIQRRQTANIPAQANFVTFGTNLNVYDDVVNILDQEIASPFATDAIDVYDFTLMSNEEDSIVRIDVEPKSSARRGFTGSIFINTLRYVPVEVRLLPNRAVNLPFDAALSYRQTFTELGGAALMPEALSIASSMKADILFLLSPRLDITIENFCYDYDLRAVFDDDVFDRRRVEASADADSFDSTFWRTHVKIPLRREEELAYEEIRLAQENPDSLMTTTFLDRYIGPVTRTIARLGRSPFTGFDDVFRYNRIHGAYVGAGIRVRPDTIVEVLALGGYGVDDRRLYGTLGATLFVDDRQRWSIDGNVSRRLQRRDNPFAVRNALITFTSLLFNNDYGDYYYATGWEAGLSYGWGQLRFIRNDVYERPSRLRVFVRSERQETARQRSSFSIFNRDAPVRDNPAIFGGNMQTLGGDLYLSYNPQRNLSRTGLGISGELSEPSILPSDFRFRWLEVHALARIATMPLWTLDVSLNAGWSDGDVPPQRFFSLESAVSGIVSGSAFRGVRVKEFYGDRYVSLALAHNFGEVIPGLLRIPNVASFGIEFIAMGSIGWTAFRDRTLAYTGTTLNTTNNTAEKLYYEVGLGINRILLLLRFDISARISQRAMPQFFFTLTMATF</sequence>
<feature type="chain" id="PRO_5012635031" description="Carboxypeptidase-like regulatory domain-containing protein" evidence="1">
    <location>
        <begin position="20"/>
        <end position="804"/>
    </location>
</feature>
<dbReference type="InterPro" id="IPR043741">
    <property type="entry name" value="DUF5686"/>
</dbReference>
<dbReference type="AlphaFoldDB" id="A0A1M3L2B0"/>
<feature type="signal peptide" evidence="1">
    <location>
        <begin position="1"/>
        <end position="19"/>
    </location>
</feature>
<proteinExistence type="predicted"/>
<dbReference type="SUPFAM" id="SSF49464">
    <property type="entry name" value="Carboxypeptidase regulatory domain-like"/>
    <property type="match status" value="1"/>
</dbReference>
<dbReference type="Pfam" id="PF18939">
    <property type="entry name" value="DUF5686"/>
    <property type="match status" value="1"/>
</dbReference>
<evidence type="ECO:0000313" key="3">
    <source>
        <dbReference type="Proteomes" id="UP000184233"/>
    </source>
</evidence>
<dbReference type="InterPro" id="IPR008969">
    <property type="entry name" value="CarboxyPept-like_regulatory"/>
</dbReference>
<evidence type="ECO:0000313" key="2">
    <source>
        <dbReference type="EMBL" id="OJX59369.1"/>
    </source>
</evidence>
<protein>
    <recommendedName>
        <fullName evidence="4">Carboxypeptidase-like regulatory domain-containing protein</fullName>
    </recommendedName>
</protein>
<reference evidence="2 3" key="1">
    <citation type="submission" date="2016-09" db="EMBL/GenBank/DDBJ databases">
        <title>Genome-resolved meta-omics ties microbial dynamics to process performance in biotechnology for thiocyanate degradation.</title>
        <authorList>
            <person name="Kantor R.S."/>
            <person name="Huddy R.J."/>
            <person name="Iyer R."/>
            <person name="Thomas B.C."/>
            <person name="Brown C.T."/>
            <person name="Anantharaman K."/>
            <person name="Tringe S."/>
            <person name="Hettich R.L."/>
            <person name="Harrison S.T."/>
            <person name="Banfield J.F."/>
        </authorList>
    </citation>
    <scope>NUCLEOTIDE SEQUENCE [LARGE SCALE GENOMIC DNA]</scope>
    <source>
        <strain evidence="2">59-99</strain>
    </source>
</reference>
<evidence type="ECO:0000256" key="1">
    <source>
        <dbReference type="SAM" id="SignalP"/>
    </source>
</evidence>
<accession>A0A1M3L2B0</accession>
<evidence type="ECO:0008006" key="4">
    <source>
        <dbReference type="Google" id="ProtNLM"/>
    </source>
</evidence>
<dbReference type="Pfam" id="PF13715">
    <property type="entry name" value="CarbopepD_reg_2"/>
    <property type="match status" value="1"/>
</dbReference>